<proteinExistence type="predicted"/>
<sequence>MLNSIENCFSVFKSMVKEFLVRHRKAILQVPQHRTIMEHREEYLTMAAELRIEKAITPPLCYNCSLHKVKFHAAAFQMHDMLVGQ</sequence>
<evidence type="ECO:0000313" key="2">
    <source>
        <dbReference type="Proteomes" id="UP001632037"/>
    </source>
</evidence>
<gene>
    <name evidence="1" type="ORF">V7S43_010196</name>
</gene>
<dbReference type="AlphaFoldDB" id="A0ABD3FH51"/>
<evidence type="ECO:0000313" key="1">
    <source>
        <dbReference type="EMBL" id="KAL3665021.1"/>
    </source>
</evidence>
<name>A0ABD3FH51_9STRA</name>
<keyword evidence="2" id="KW-1185">Reference proteome</keyword>
<dbReference type="EMBL" id="JBIMZQ010000022">
    <property type="protein sequence ID" value="KAL3665021.1"/>
    <property type="molecule type" value="Genomic_DNA"/>
</dbReference>
<accession>A0ABD3FH51</accession>
<dbReference type="Proteomes" id="UP001632037">
    <property type="component" value="Unassembled WGS sequence"/>
</dbReference>
<organism evidence="1 2">
    <name type="scientific">Phytophthora oleae</name>
    <dbReference type="NCBI Taxonomy" id="2107226"/>
    <lineage>
        <taxon>Eukaryota</taxon>
        <taxon>Sar</taxon>
        <taxon>Stramenopiles</taxon>
        <taxon>Oomycota</taxon>
        <taxon>Peronosporomycetes</taxon>
        <taxon>Peronosporales</taxon>
        <taxon>Peronosporaceae</taxon>
        <taxon>Phytophthora</taxon>
    </lineage>
</organism>
<reference evidence="1 2" key="1">
    <citation type="submission" date="2024-09" db="EMBL/GenBank/DDBJ databases">
        <title>Genome sequencing and assembly of Phytophthora oleae, isolate VK10A, causative agent of rot of olive drupes.</title>
        <authorList>
            <person name="Conti Taguali S."/>
            <person name="Riolo M."/>
            <person name="La Spada F."/>
            <person name="Cacciola S.O."/>
            <person name="Dionisio G."/>
        </authorList>
    </citation>
    <scope>NUCLEOTIDE SEQUENCE [LARGE SCALE GENOMIC DNA]</scope>
    <source>
        <strain evidence="1 2">VK10A</strain>
    </source>
</reference>
<comment type="caution">
    <text evidence="1">The sequence shown here is derived from an EMBL/GenBank/DDBJ whole genome shotgun (WGS) entry which is preliminary data.</text>
</comment>
<protein>
    <submittedName>
        <fullName evidence="1">Uncharacterized protein</fullName>
    </submittedName>
</protein>